<evidence type="ECO:0000256" key="1">
    <source>
        <dbReference type="SAM" id="Phobius"/>
    </source>
</evidence>
<feature type="transmembrane region" description="Helical" evidence="1">
    <location>
        <begin position="89"/>
        <end position="108"/>
    </location>
</feature>
<dbReference type="InterPro" id="IPR043128">
    <property type="entry name" value="Rev_trsase/Diguanyl_cyclase"/>
</dbReference>
<proteinExistence type="predicted"/>
<evidence type="ECO:0000313" key="3">
    <source>
        <dbReference type="Proteomes" id="UP000094723"/>
    </source>
</evidence>
<dbReference type="Gene3D" id="3.30.70.270">
    <property type="match status" value="1"/>
</dbReference>
<evidence type="ECO:0008006" key="4">
    <source>
        <dbReference type="Google" id="ProtNLM"/>
    </source>
</evidence>
<reference evidence="2 3" key="1">
    <citation type="submission" date="2016-09" db="EMBL/GenBank/DDBJ databases">
        <title>Complete Genome Sequence of Lactobacillus salivarius Jin.</title>
        <authorList>
            <person name="Jin N."/>
            <person name="Li C."/>
            <person name="Wang M."/>
            <person name="Ren D."/>
            <person name="Di Y."/>
            <person name="Pan R."/>
            <person name="Du S."/>
            <person name="Lu H."/>
            <person name="Li X."/>
            <person name="Tian M."/>
        </authorList>
    </citation>
    <scope>NUCLEOTIDE SEQUENCE [LARGE SCALE GENOMIC DNA]</scope>
    <source>
        <strain evidence="2 3">CICC 23174</strain>
    </source>
</reference>
<gene>
    <name evidence="2" type="ORF">BHF65_05995</name>
</gene>
<name>A0A1D7TS46_9LACO</name>
<dbReference type="AlphaFoldDB" id="A0A1D7TS46"/>
<keyword evidence="1" id="KW-0812">Transmembrane</keyword>
<dbReference type="Proteomes" id="UP000094723">
    <property type="component" value="Chromosome"/>
</dbReference>
<evidence type="ECO:0000313" key="2">
    <source>
        <dbReference type="EMBL" id="AOO73791.1"/>
    </source>
</evidence>
<feature type="transmembrane region" description="Helical" evidence="1">
    <location>
        <begin position="63"/>
        <end position="83"/>
    </location>
</feature>
<feature type="transmembrane region" description="Helical" evidence="1">
    <location>
        <begin position="37"/>
        <end position="56"/>
    </location>
</feature>
<keyword evidence="1" id="KW-1133">Transmembrane helix</keyword>
<organism evidence="2 3">
    <name type="scientific">Ligilactobacillus salivarius</name>
    <dbReference type="NCBI Taxonomy" id="1624"/>
    <lineage>
        <taxon>Bacteria</taxon>
        <taxon>Bacillati</taxon>
        <taxon>Bacillota</taxon>
        <taxon>Bacilli</taxon>
        <taxon>Lactobacillales</taxon>
        <taxon>Lactobacillaceae</taxon>
        <taxon>Ligilactobacillus</taxon>
    </lineage>
</organism>
<accession>A0A1D7TS46</accession>
<dbReference type="RefSeq" id="WP_069469210.1">
    <property type="nucleotide sequence ID" value="NZ_CP017107.1"/>
</dbReference>
<feature type="transmembrane region" description="Helical" evidence="1">
    <location>
        <begin position="12"/>
        <end position="31"/>
    </location>
</feature>
<dbReference type="EMBL" id="CP017107">
    <property type="protein sequence ID" value="AOO73791.1"/>
    <property type="molecule type" value="Genomic_DNA"/>
</dbReference>
<keyword evidence="1" id="KW-0472">Membrane</keyword>
<dbReference type="SUPFAM" id="SSF55073">
    <property type="entry name" value="Nucleotide cyclase"/>
    <property type="match status" value="1"/>
</dbReference>
<protein>
    <recommendedName>
        <fullName evidence="4">GGDEF domain-containing protein</fullName>
    </recommendedName>
</protein>
<dbReference type="InterPro" id="IPR029787">
    <property type="entry name" value="Nucleotide_cyclase"/>
</dbReference>
<sequence length="286" mass="33121">MRRNENYSLNTDIYIILLLVCSIMTAIFVGISSNLMILNYVFLAITCFLVLITYFLGLLAGLIFNLLFVFIQGSYVLYADVVLGKELDLWLIVWIFLPLIWSLLVSFMTRNLQKLQEENLSLRESNARNLGYNSETDLRTMRSYRQDAEVFIETHKRFDIPVSTGIISIRYFHQIMNILTEEQQHHLIKRLSDILSESFRNNDIVYSIDGVGGVPQWGVLLFADYDGAMVAMDRIKQRVTTLLREDKELGKYDIQISIGVVEYNEDKIKSVSQFIDSAQHVLQYDV</sequence>